<organism evidence="9 10">
    <name type="scientific">Trema orientale</name>
    <name type="common">Charcoal tree</name>
    <name type="synonym">Celtis orientalis</name>
    <dbReference type="NCBI Taxonomy" id="63057"/>
    <lineage>
        <taxon>Eukaryota</taxon>
        <taxon>Viridiplantae</taxon>
        <taxon>Streptophyta</taxon>
        <taxon>Embryophyta</taxon>
        <taxon>Tracheophyta</taxon>
        <taxon>Spermatophyta</taxon>
        <taxon>Magnoliopsida</taxon>
        <taxon>eudicotyledons</taxon>
        <taxon>Gunneridae</taxon>
        <taxon>Pentapetalae</taxon>
        <taxon>rosids</taxon>
        <taxon>fabids</taxon>
        <taxon>Rosales</taxon>
        <taxon>Cannabaceae</taxon>
        <taxon>Trema</taxon>
    </lineage>
</organism>
<dbReference type="PANTHER" id="PTHR24286">
    <property type="entry name" value="CYTOCHROME P450 26"/>
    <property type="match status" value="1"/>
</dbReference>
<dbReference type="GO" id="GO:0010268">
    <property type="term" value="P:brassinosteroid homeostasis"/>
    <property type="evidence" value="ECO:0007669"/>
    <property type="project" value="TreeGrafter"/>
</dbReference>
<dbReference type="InterPro" id="IPR002403">
    <property type="entry name" value="Cyt_P450_E_grp-IV"/>
</dbReference>
<dbReference type="InterPro" id="IPR036396">
    <property type="entry name" value="Cyt_P450_sf"/>
</dbReference>
<dbReference type="PRINTS" id="PR00385">
    <property type="entry name" value="P450"/>
</dbReference>
<dbReference type="CDD" id="cd11043">
    <property type="entry name" value="CYP90-like"/>
    <property type="match status" value="1"/>
</dbReference>
<comment type="caution">
    <text evidence="9">The sequence shown here is derived from an EMBL/GenBank/DDBJ whole genome shotgun (WGS) entry which is preliminary data.</text>
</comment>
<evidence type="ECO:0000313" key="10">
    <source>
        <dbReference type="Proteomes" id="UP000237000"/>
    </source>
</evidence>
<comment type="cofactor">
    <cofactor evidence="7">
        <name>heme</name>
        <dbReference type="ChEBI" id="CHEBI:30413"/>
    </cofactor>
</comment>
<dbReference type="GO" id="GO:0005506">
    <property type="term" value="F:iron ion binding"/>
    <property type="evidence" value="ECO:0007669"/>
    <property type="project" value="InterPro"/>
</dbReference>
<keyword evidence="4 7" id="KW-0479">Metal-binding</keyword>
<dbReference type="InParanoid" id="A0A2P5CNN5"/>
<gene>
    <name evidence="9" type="ORF">TorRG33x02_278270</name>
</gene>
<keyword evidence="6 7" id="KW-0408">Iron</keyword>
<dbReference type="PANTHER" id="PTHR24286:SF185">
    <property type="entry name" value="CYTOCHROME P450 87A3-LIKE"/>
    <property type="match status" value="1"/>
</dbReference>
<evidence type="ECO:0000256" key="4">
    <source>
        <dbReference type="ARBA" id="ARBA00022723"/>
    </source>
</evidence>
<dbReference type="InterPro" id="IPR017972">
    <property type="entry name" value="Cyt_P450_CS"/>
</dbReference>
<dbReference type="GO" id="GO:0016125">
    <property type="term" value="P:sterol metabolic process"/>
    <property type="evidence" value="ECO:0007669"/>
    <property type="project" value="TreeGrafter"/>
</dbReference>
<evidence type="ECO:0000256" key="1">
    <source>
        <dbReference type="ARBA" id="ARBA00004167"/>
    </source>
</evidence>
<dbReference type="AlphaFoldDB" id="A0A2P5CNN5"/>
<comment type="similarity">
    <text evidence="2 8">Belongs to the cytochrome P450 family.</text>
</comment>
<keyword evidence="8" id="KW-0560">Oxidoreductase</keyword>
<evidence type="ECO:0000313" key="9">
    <source>
        <dbReference type="EMBL" id="PON62658.1"/>
    </source>
</evidence>
<dbReference type="GO" id="GO:0016020">
    <property type="term" value="C:membrane"/>
    <property type="evidence" value="ECO:0007669"/>
    <property type="project" value="UniProtKB-SubCell"/>
</dbReference>
<dbReference type="OrthoDB" id="1372046at2759"/>
<name>A0A2P5CNN5_TREOI</name>
<keyword evidence="8" id="KW-0503">Monooxygenase</keyword>
<evidence type="ECO:0000256" key="7">
    <source>
        <dbReference type="PIRSR" id="PIRSR602403-1"/>
    </source>
</evidence>
<dbReference type="GO" id="GO:0020037">
    <property type="term" value="F:heme binding"/>
    <property type="evidence" value="ECO:0007669"/>
    <property type="project" value="InterPro"/>
</dbReference>
<evidence type="ECO:0000256" key="5">
    <source>
        <dbReference type="ARBA" id="ARBA00022989"/>
    </source>
</evidence>
<keyword evidence="7 8" id="KW-0349">Heme</keyword>
<dbReference type="InterPro" id="IPR001128">
    <property type="entry name" value="Cyt_P450"/>
</dbReference>
<dbReference type="Pfam" id="PF00067">
    <property type="entry name" value="p450"/>
    <property type="match status" value="1"/>
</dbReference>
<keyword evidence="10" id="KW-1185">Reference proteome</keyword>
<evidence type="ECO:0000256" key="3">
    <source>
        <dbReference type="ARBA" id="ARBA00022692"/>
    </source>
</evidence>
<accession>A0A2P5CNN5</accession>
<evidence type="ECO:0000256" key="6">
    <source>
        <dbReference type="ARBA" id="ARBA00023004"/>
    </source>
</evidence>
<reference evidence="10" key="1">
    <citation type="submission" date="2016-06" db="EMBL/GenBank/DDBJ databases">
        <title>Parallel loss of symbiosis genes in relatives of nitrogen-fixing non-legume Parasponia.</title>
        <authorList>
            <person name="Van Velzen R."/>
            <person name="Holmer R."/>
            <person name="Bu F."/>
            <person name="Rutten L."/>
            <person name="Van Zeijl A."/>
            <person name="Liu W."/>
            <person name="Santuari L."/>
            <person name="Cao Q."/>
            <person name="Sharma T."/>
            <person name="Shen D."/>
            <person name="Roswanjaya Y."/>
            <person name="Wardhani T."/>
            <person name="Kalhor M.S."/>
            <person name="Jansen J."/>
            <person name="Van den Hoogen J."/>
            <person name="Gungor B."/>
            <person name="Hartog M."/>
            <person name="Hontelez J."/>
            <person name="Verver J."/>
            <person name="Yang W.-C."/>
            <person name="Schijlen E."/>
            <person name="Repin R."/>
            <person name="Schilthuizen M."/>
            <person name="Schranz E."/>
            <person name="Heidstra R."/>
            <person name="Miyata K."/>
            <person name="Fedorova E."/>
            <person name="Kohlen W."/>
            <person name="Bisseling T."/>
            <person name="Smit S."/>
            <person name="Geurts R."/>
        </authorList>
    </citation>
    <scope>NUCLEOTIDE SEQUENCE [LARGE SCALE GENOMIC DNA]</scope>
    <source>
        <strain evidence="10">cv. RG33-2</strain>
    </source>
</reference>
<sequence>MAEPDVQWEAASRFYGFPSYWGDHPVFHLSFIIQHSPVYRKENGKMIFEYFAKKLISLDDLKATRNLRQNFSAFLDGLISFPLNIPGTAYHACLQGRKTAIKVIKAKFNERRASNKNYGDFLDHLLEEVEKEDTFLSEDIAIDLVFVLLFATYETTSTAITLAVKFISDHPEVLAELVKEHEAIFKNRESKDSEVTWQEYKSMNFTHMVINETVRLANIVPGIFRKVVHDVEVNGYTIPAGWIVMVAPSVLHLNPDKYDDPLVFNPWRWEGKELHAGSKTFMAFGGGVRLCVGADFAKLQMAIFIHHLISNYRWTVVKGGDIIRKPGLVFPNGLHVRITKKQELC</sequence>
<dbReference type="Proteomes" id="UP000237000">
    <property type="component" value="Unassembled WGS sequence"/>
</dbReference>
<proteinExistence type="inferred from homology"/>
<dbReference type="SUPFAM" id="SSF48264">
    <property type="entry name" value="Cytochrome P450"/>
    <property type="match status" value="1"/>
</dbReference>
<keyword evidence="3" id="KW-0812">Transmembrane</keyword>
<keyword evidence="5" id="KW-1133">Transmembrane helix</keyword>
<dbReference type="Gene3D" id="1.10.630.10">
    <property type="entry name" value="Cytochrome P450"/>
    <property type="match status" value="1"/>
</dbReference>
<dbReference type="PROSITE" id="PS00086">
    <property type="entry name" value="CYTOCHROME_P450"/>
    <property type="match status" value="1"/>
</dbReference>
<dbReference type="GO" id="GO:0016132">
    <property type="term" value="P:brassinosteroid biosynthetic process"/>
    <property type="evidence" value="ECO:0007669"/>
    <property type="project" value="TreeGrafter"/>
</dbReference>
<dbReference type="GO" id="GO:0004497">
    <property type="term" value="F:monooxygenase activity"/>
    <property type="evidence" value="ECO:0007669"/>
    <property type="project" value="UniProtKB-KW"/>
</dbReference>
<dbReference type="PRINTS" id="PR00465">
    <property type="entry name" value="EP450IV"/>
</dbReference>
<dbReference type="STRING" id="63057.A0A2P5CNN5"/>
<feature type="binding site" description="axial binding residue" evidence="7">
    <location>
        <position position="291"/>
    </location>
    <ligand>
        <name>heme</name>
        <dbReference type="ChEBI" id="CHEBI:30413"/>
    </ligand>
    <ligandPart>
        <name>Fe</name>
        <dbReference type="ChEBI" id="CHEBI:18248"/>
    </ligandPart>
</feature>
<dbReference type="GO" id="GO:0016705">
    <property type="term" value="F:oxidoreductase activity, acting on paired donors, with incorporation or reduction of molecular oxygen"/>
    <property type="evidence" value="ECO:0007669"/>
    <property type="project" value="InterPro"/>
</dbReference>
<evidence type="ECO:0000256" key="2">
    <source>
        <dbReference type="ARBA" id="ARBA00010617"/>
    </source>
</evidence>
<keyword evidence="5" id="KW-0472">Membrane</keyword>
<evidence type="ECO:0000256" key="8">
    <source>
        <dbReference type="RuleBase" id="RU000461"/>
    </source>
</evidence>
<dbReference type="EMBL" id="JXTC01000344">
    <property type="protein sequence ID" value="PON62658.1"/>
    <property type="molecule type" value="Genomic_DNA"/>
</dbReference>
<protein>
    <submittedName>
        <fullName evidence="9">Cytochrome P450, E-class, group IV</fullName>
    </submittedName>
</protein>
<comment type="subcellular location">
    <subcellularLocation>
        <location evidence="1">Membrane</location>
        <topology evidence="1">Single-pass membrane protein</topology>
    </subcellularLocation>
</comment>